<feature type="region of interest" description="Disordered" evidence="3">
    <location>
        <begin position="519"/>
        <end position="541"/>
    </location>
</feature>
<feature type="domain" description="Ig-like" evidence="6">
    <location>
        <begin position="155"/>
        <end position="241"/>
    </location>
</feature>
<keyword evidence="4" id="KW-0812">Transmembrane</keyword>
<evidence type="ECO:0000256" key="2">
    <source>
        <dbReference type="ARBA" id="ARBA00023157"/>
    </source>
</evidence>
<proteinExistence type="predicted"/>
<dbReference type="Proteomes" id="UP000827986">
    <property type="component" value="Unassembled WGS sequence"/>
</dbReference>
<keyword evidence="4" id="KW-0472">Membrane</keyword>
<protein>
    <recommendedName>
        <fullName evidence="6">Ig-like domain-containing protein</fullName>
    </recommendedName>
</protein>
<organism evidence="7 8">
    <name type="scientific">Mauremys mutica</name>
    <name type="common">yellowpond turtle</name>
    <dbReference type="NCBI Taxonomy" id="74926"/>
    <lineage>
        <taxon>Eukaryota</taxon>
        <taxon>Metazoa</taxon>
        <taxon>Chordata</taxon>
        <taxon>Craniata</taxon>
        <taxon>Vertebrata</taxon>
        <taxon>Euteleostomi</taxon>
        <taxon>Archelosauria</taxon>
        <taxon>Testudinata</taxon>
        <taxon>Testudines</taxon>
        <taxon>Cryptodira</taxon>
        <taxon>Durocryptodira</taxon>
        <taxon>Testudinoidea</taxon>
        <taxon>Geoemydidae</taxon>
        <taxon>Geoemydinae</taxon>
        <taxon>Mauremys</taxon>
    </lineage>
</organism>
<dbReference type="GO" id="GO:0006955">
    <property type="term" value="P:immune response"/>
    <property type="evidence" value="ECO:0007669"/>
    <property type="project" value="TreeGrafter"/>
</dbReference>
<evidence type="ECO:0000313" key="7">
    <source>
        <dbReference type="EMBL" id="KAH1180687.1"/>
    </source>
</evidence>
<dbReference type="GO" id="GO:0004888">
    <property type="term" value="F:transmembrane signaling receptor activity"/>
    <property type="evidence" value="ECO:0007669"/>
    <property type="project" value="TreeGrafter"/>
</dbReference>
<evidence type="ECO:0000313" key="8">
    <source>
        <dbReference type="Proteomes" id="UP000827986"/>
    </source>
</evidence>
<keyword evidence="4" id="KW-1133">Transmembrane helix</keyword>
<dbReference type="SUPFAM" id="SSF48726">
    <property type="entry name" value="Immunoglobulin"/>
    <property type="match status" value="3"/>
</dbReference>
<feature type="signal peptide" evidence="5">
    <location>
        <begin position="1"/>
        <end position="16"/>
    </location>
</feature>
<feature type="domain" description="Ig-like" evidence="6">
    <location>
        <begin position="23"/>
        <end position="112"/>
    </location>
</feature>
<dbReference type="PANTHER" id="PTHR11481">
    <property type="entry name" value="IMMUNOGLOBULIN FC RECEPTOR"/>
    <property type="match status" value="1"/>
</dbReference>
<keyword evidence="8" id="KW-1185">Reference proteome</keyword>
<dbReference type="Pfam" id="PF13895">
    <property type="entry name" value="Ig_2"/>
    <property type="match status" value="4"/>
</dbReference>
<name>A0A9D4AY03_9SAUR</name>
<evidence type="ECO:0000256" key="4">
    <source>
        <dbReference type="SAM" id="Phobius"/>
    </source>
</evidence>
<keyword evidence="2" id="KW-1015">Disulfide bond</keyword>
<feature type="transmembrane region" description="Helical" evidence="4">
    <location>
        <begin position="484"/>
        <end position="508"/>
    </location>
</feature>
<feature type="domain" description="Ig-like" evidence="6">
    <location>
        <begin position="262"/>
        <end position="352"/>
    </location>
</feature>
<dbReference type="EMBL" id="JAHDVG010000469">
    <property type="protein sequence ID" value="KAH1180687.1"/>
    <property type="molecule type" value="Genomic_DNA"/>
</dbReference>
<dbReference type="InterPro" id="IPR013783">
    <property type="entry name" value="Ig-like_fold"/>
</dbReference>
<dbReference type="Gene3D" id="2.60.40.10">
    <property type="entry name" value="Immunoglobulins"/>
    <property type="match status" value="4"/>
</dbReference>
<comment type="caution">
    <text evidence="7">The sequence shown here is derived from an EMBL/GenBank/DDBJ whole genome shotgun (WGS) entry which is preliminary data.</text>
</comment>
<evidence type="ECO:0000256" key="3">
    <source>
        <dbReference type="SAM" id="MobiDB-lite"/>
    </source>
</evidence>
<dbReference type="GO" id="GO:0007166">
    <property type="term" value="P:cell surface receptor signaling pathway"/>
    <property type="evidence" value="ECO:0007669"/>
    <property type="project" value="TreeGrafter"/>
</dbReference>
<dbReference type="InterPro" id="IPR007110">
    <property type="entry name" value="Ig-like_dom"/>
</dbReference>
<dbReference type="AlphaFoldDB" id="A0A9D4AY03"/>
<dbReference type="InterPro" id="IPR036179">
    <property type="entry name" value="Ig-like_dom_sf"/>
</dbReference>
<dbReference type="PROSITE" id="PS50835">
    <property type="entry name" value="IG_LIKE"/>
    <property type="match status" value="4"/>
</dbReference>
<gene>
    <name evidence="7" type="ORF">KIL84_001621</name>
</gene>
<accession>A0A9D4AY03</accession>
<dbReference type="PANTHER" id="PTHR11481:SF60">
    <property type="entry name" value="IG-LIKE DOMAIN-CONTAINING PROTEIN"/>
    <property type="match status" value="1"/>
</dbReference>
<evidence type="ECO:0000256" key="5">
    <source>
        <dbReference type="SAM" id="SignalP"/>
    </source>
</evidence>
<keyword evidence="1 5" id="KW-0732">Signal</keyword>
<reference evidence="7" key="1">
    <citation type="submission" date="2021-09" db="EMBL/GenBank/DDBJ databases">
        <title>The genome of Mauremys mutica provides insights into the evolution of semi-aquatic lifestyle.</title>
        <authorList>
            <person name="Gong S."/>
            <person name="Gao Y."/>
        </authorList>
    </citation>
    <scope>NUCLEOTIDE SEQUENCE</scope>
    <source>
        <strain evidence="7">MM-2020</strain>
        <tissue evidence="7">Muscle</tissue>
    </source>
</reference>
<evidence type="ECO:0000259" key="6">
    <source>
        <dbReference type="PROSITE" id="PS50835"/>
    </source>
</evidence>
<dbReference type="GO" id="GO:0009897">
    <property type="term" value="C:external side of plasma membrane"/>
    <property type="evidence" value="ECO:0007669"/>
    <property type="project" value="TreeGrafter"/>
</dbReference>
<sequence>MILSLCLLLPVMNPSSQNICSAPGVVPAPILYLSQTSARQGDSVLLQCSVISKAPAARVIFCKDGEEVFSQAGLKKVTYSYDHTVSMDSSGNYSCGYEIKESDKQVNRSQLSPAKHLSVTVLSPRSQEICSDPDQSVCAQTHSPLHQSCQRGALPAPILYLSQTSAQQGDSVLLQCSVVSQAPATRVVYCKDGEEVFSQAGLEKKVTYSYDHTVSMGSSGNYSCGYEIKESDKQVNRSQLSPAKHLSVTVLSPSSQEICSDPGAFPAPILYLSQTSAQQGDSVLLQCSVVSQAPATRVIYCKDGEEVFSQAGLEKKVTYSYDHTVSMGSSGNYSCGYEIKESDKQVNRSQLSPAKHLSVTALSPSSQEICSAPGVLHAPTLYLSQMSARQGDSVRLKCSVVSQAPATRVIFCKDGEEVFSQTGLEKNVSYSYDHAVSMGSSGNYSCGYEIKESNKRVTRSQLSPAQHLSITGKRGERQKPVMSLVIWTARCVLVLLLLLSAPIITFMLKRRDLPHPTGLEETHRGSISIMEGKGAGSGGTI</sequence>
<feature type="domain" description="Ig-like" evidence="6">
    <location>
        <begin position="373"/>
        <end position="458"/>
    </location>
</feature>
<evidence type="ECO:0000256" key="1">
    <source>
        <dbReference type="ARBA" id="ARBA00022729"/>
    </source>
</evidence>
<dbReference type="InterPro" id="IPR050488">
    <property type="entry name" value="Ig_Fc_receptor"/>
</dbReference>
<feature type="chain" id="PRO_5039094348" description="Ig-like domain-containing protein" evidence="5">
    <location>
        <begin position="17"/>
        <end position="541"/>
    </location>
</feature>